<evidence type="ECO:0000256" key="1">
    <source>
        <dbReference type="SAM" id="Phobius"/>
    </source>
</evidence>
<proteinExistence type="predicted"/>
<reference evidence="2 3" key="1">
    <citation type="journal article" date="2016" name="Nat. Commun.">
        <title>Thousands of microbial genomes shed light on interconnected biogeochemical processes in an aquifer system.</title>
        <authorList>
            <person name="Anantharaman K."/>
            <person name="Brown C.T."/>
            <person name="Hug L.A."/>
            <person name="Sharon I."/>
            <person name="Castelle C.J."/>
            <person name="Probst A.J."/>
            <person name="Thomas B.C."/>
            <person name="Singh A."/>
            <person name="Wilkins M.J."/>
            <person name="Karaoz U."/>
            <person name="Brodie E.L."/>
            <person name="Williams K.H."/>
            <person name="Hubbard S.S."/>
            <person name="Banfield J.F."/>
        </authorList>
    </citation>
    <scope>NUCLEOTIDE SEQUENCE [LARGE SCALE GENOMIC DNA]</scope>
</reference>
<feature type="transmembrane region" description="Helical" evidence="1">
    <location>
        <begin position="9"/>
        <end position="30"/>
    </location>
</feature>
<dbReference type="AlphaFoldDB" id="A0A1G2BU98"/>
<dbReference type="EMBL" id="MHKO01000016">
    <property type="protein sequence ID" value="OGY92724.1"/>
    <property type="molecule type" value="Genomic_DNA"/>
</dbReference>
<evidence type="ECO:0000313" key="3">
    <source>
        <dbReference type="Proteomes" id="UP000178109"/>
    </source>
</evidence>
<accession>A0A1G2BU98</accession>
<gene>
    <name evidence="2" type="ORF">A3H70_00835</name>
</gene>
<name>A0A1G2BU98_9BACT</name>
<keyword evidence="1" id="KW-0472">Membrane</keyword>
<dbReference type="Proteomes" id="UP000178109">
    <property type="component" value="Unassembled WGS sequence"/>
</dbReference>
<comment type="caution">
    <text evidence="2">The sequence shown here is derived from an EMBL/GenBank/DDBJ whole genome shotgun (WGS) entry which is preliminary data.</text>
</comment>
<keyword evidence="1" id="KW-0812">Transmembrane</keyword>
<feature type="transmembrane region" description="Helical" evidence="1">
    <location>
        <begin position="58"/>
        <end position="80"/>
    </location>
</feature>
<protein>
    <submittedName>
        <fullName evidence="2">Uncharacterized protein</fullName>
    </submittedName>
</protein>
<keyword evidence="1" id="KW-1133">Transmembrane helix</keyword>
<evidence type="ECO:0000313" key="2">
    <source>
        <dbReference type="EMBL" id="OGY92724.1"/>
    </source>
</evidence>
<organism evidence="2 3">
    <name type="scientific">Candidatus Komeilibacteria bacterium RIFCSPLOWO2_02_FULL_48_11</name>
    <dbReference type="NCBI Taxonomy" id="1798553"/>
    <lineage>
        <taxon>Bacteria</taxon>
        <taxon>Candidatus Komeiliibacteriota</taxon>
    </lineage>
</organism>
<sequence>MQKLDIKKLGWVLSIFGVVAFVVHYVWYYLVDAALRGDYLKWLKMCFFGFSGMNANSFIVALVQAFVWGWIVAWVFGAVWNKVNKS</sequence>